<keyword evidence="1" id="KW-1133">Transmembrane helix</keyword>
<name>A0A4Y2RG49_ARAVE</name>
<keyword evidence="3" id="KW-1185">Reference proteome</keyword>
<dbReference type="AlphaFoldDB" id="A0A4Y2RG49"/>
<evidence type="ECO:0000256" key="1">
    <source>
        <dbReference type="SAM" id="Phobius"/>
    </source>
</evidence>
<organism evidence="2 3">
    <name type="scientific">Araneus ventricosus</name>
    <name type="common">Orbweaver spider</name>
    <name type="synonym">Epeira ventricosa</name>
    <dbReference type="NCBI Taxonomy" id="182803"/>
    <lineage>
        <taxon>Eukaryota</taxon>
        <taxon>Metazoa</taxon>
        <taxon>Ecdysozoa</taxon>
        <taxon>Arthropoda</taxon>
        <taxon>Chelicerata</taxon>
        <taxon>Arachnida</taxon>
        <taxon>Araneae</taxon>
        <taxon>Araneomorphae</taxon>
        <taxon>Entelegynae</taxon>
        <taxon>Araneoidea</taxon>
        <taxon>Araneidae</taxon>
        <taxon>Araneus</taxon>
    </lineage>
</organism>
<reference evidence="2 3" key="1">
    <citation type="journal article" date="2019" name="Sci. Rep.">
        <title>Orb-weaving spider Araneus ventricosus genome elucidates the spidroin gene catalogue.</title>
        <authorList>
            <person name="Kono N."/>
            <person name="Nakamura H."/>
            <person name="Ohtoshi R."/>
            <person name="Moran D.A.P."/>
            <person name="Shinohara A."/>
            <person name="Yoshida Y."/>
            <person name="Fujiwara M."/>
            <person name="Mori M."/>
            <person name="Tomita M."/>
            <person name="Arakawa K."/>
        </authorList>
    </citation>
    <scope>NUCLEOTIDE SEQUENCE [LARGE SCALE GENOMIC DNA]</scope>
</reference>
<dbReference type="Proteomes" id="UP000499080">
    <property type="component" value="Unassembled WGS sequence"/>
</dbReference>
<gene>
    <name evidence="2" type="ORF">AVEN_275184_1</name>
</gene>
<protein>
    <submittedName>
        <fullName evidence="2">Uncharacterized protein</fullName>
    </submittedName>
</protein>
<accession>A0A4Y2RG49</accession>
<dbReference type="EMBL" id="BGPR01016862">
    <property type="protein sequence ID" value="GBN74360.1"/>
    <property type="molecule type" value="Genomic_DNA"/>
</dbReference>
<keyword evidence="1" id="KW-0812">Transmembrane</keyword>
<proteinExistence type="predicted"/>
<evidence type="ECO:0000313" key="3">
    <source>
        <dbReference type="Proteomes" id="UP000499080"/>
    </source>
</evidence>
<sequence length="75" mass="7860">MPSSKGLWKVFDIVDGAPAVPGDISGDIVYIWMLSSTTIIVVCTCLPTSVLLPRISPQPSADPVIGLSEIGMCAE</sequence>
<comment type="caution">
    <text evidence="2">The sequence shown here is derived from an EMBL/GenBank/DDBJ whole genome shotgun (WGS) entry which is preliminary data.</text>
</comment>
<keyword evidence="1" id="KW-0472">Membrane</keyword>
<feature type="transmembrane region" description="Helical" evidence="1">
    <location>
        <begin position="29"/>
        <end position="52"/>
    </location>
</feature>
<evidence type="ECO:0000313" key="2">
    <source>
        <dbReference type="EMBL" id="GBN74360.1"/>
    </source>
</evidence>